<gene>
    <name evidence="1" type="ORF">SAMN05421752_115111</name>
</gene>
<proteinExistence type="predicted"/>
<keyword evidence="2" id="KW-1185">Reference proteome</keyword>
<dbReference type="OrthoDB" id="206313at2157"/>
<accession>A0A1N7GUG4</accession>
<dbReference type="InterPro" id="IPR019292">
    <property type="entry name" value="McrC"/>
</dbReference>
<dbReference type="Proteomes" id="UP000185936">
    <property type="component" value="Unassembled WGS sequence"/>
</dbReference>
<dbReference type="RefSeq" id="WP_084776802.1">
    <property type="nucleotide sequence ID" value="NZ_FTNR01000015.1"/>
</dbReference>
<evidence type="ECO:0000313" key="1">
    <source>
        <dbReference type="EMBL" id="SIS16231.1"/>
    </source>
</evidence>
<evidence type="ECO:0000313" key="2">
    <source>
        <dbReference type="Proteomes" id="UP000185936"/>
    </source>
</evidence>
<sequence length="427" mass="48589">MSNFVQKDSGGIYDISLREHSETKPLKLSSRDLQTLRTEFNVSSPRIDVVHTSSQKVKLKSRQYVGVISFPDGPTIEILPKVEGANLLYLLRYAYGVESNTYEQRTLIAEGPNFIEAIATLFETELERVFRQGLAKGYHTVSTSERYLRGRLNIHQQLQQHPSTTTKFECTYDELTHDIPLNRALLYAASLLTPYLTDSTLARRLGRYEQRLQKRVTLTPITVQQVKTLDVSRLTAHYKDILRLVEMVIMNSFVEDFRSGHNMAFSLLVNMNTIFEKVVENAFTDIVSDLTEYRALIQEQTGSLLASGSYDVDIKPDIALRDADQNIQFVGDAKWKTGKPQNQDFYQIAAYQNTHMCPGALIYPDRLVSKEGGCELKNGLETKIIELPTGRNSETYSEFKRLVKQQLWEAIEKSLSENIPASGKDQI</sequence>
<dbReference type="EMBL" id="FTNR01000015">
    <property type="protein sequence ID" value="SIS16231.1"/>
    <property type="molecule type" value="Genomic_DNA"/>
</dbReference>
<reference evidence="2" key="1">
    <citation type="submission" date="2017-01" db="EMBL/GenBank/DDBJ databases">
        <authorList>
            <person name="Varghese N."/>
            <person name="Submissions S."/>
        </authorList>
    </citation>
    <scope>NUCLEOTIDE SEQUENCE [LARGE SCALE GENOMIC DNA]</scope>
    <source>
        <strain evidence="2">type strain: HArc-</strain>
    </source>
</reference>
<dbReference type="AlphaFoldDB" id="A0A1N7GUG4"/>
<dbReference type="PANTHER" id="PTHR38733">
    <property type="entry name" value="PROTEIN MCRC"/>
    <property type="match status" value="1"/>
</dbReference>
<name>A0A1N7GUG4_9EURY</name>
<protein>
    <submittedName>
        <fullName evidence="1">5-methylcytosine-specific restriction enzyme subunit McrC</fullName>
    </submittedName>
</protein>
<dbReference type="PANTHER" id="PTHR38733:SF1">
    <property type="entry name" value="TYPE IV METHYL-DIRECTED RESTRICTION ENZYME ECOKMCRBC"/>
    <property type="match status" value="1"/>
</dbReference>
<dbReference type="STRING" id="308853.SAMN05421752_115111"/>
<dbReference type="Pfam" id="PF10117">
    <property type="entry name" value="McrBC"/>
    <property type="match status" value="1"/>
</dbReference>
<organism evidence="1 2">
    <name type="scientific">Natronorubrum thiooxidans</name>
    <dbReference type="NCBI Taxonomy" id="308853"/>
    <lineage>
        <taxon>Archaea</taxon>
        <taxon>Methanobacteriati</taxon>
        <taxon>Methanobacteriota</taxon>
        <taxon>Stenosarchaea group</taxon>
        <taxon>Halobacteria</taxon>
        <taxon>Halobacteriales</taxon>
        <taxon>Natrialbaceae</taxon>
        <taxon>Natronorubrum</taxon>
    </lineage>
</organism>